<accession>A0A0A2EAA5</accession>
<keyword evidence="3 7" id="KW-1134">Transmembrane beta strand</keyword>
<evidence type="ECO:0000256" key="1">
    <source>
        <dbReference type="ARBA" id="ARBA00004571"/>
    </source>
</evidence>
<proteinExistence type="inferred from homology"/>
<comment type="caution">
    <text evidence="9">The sequence shown here is derived from an EMBL/GenBank/DDBJ whole genome shotgun (WGS) entry which is preliminary data.</text>
</comment>
<gene>
    <name evidence="9" type="ORF">HQ47_04715</name>
</gene>
<dbReference type="GO" id="GO:0009279">
    <property type="term" value="C:cell outer membrane"/>
    <property type="evidence" value="ECO:0007669"/>
    <property type="project" value="UniProtKB-SubCell"/>
</dbReference>
<feature type="domain" description="TonB-dependent receptor plug" evidence="8">
    <location>
        <begin position="214"/>
        <end position="315"/>
    </location>
</feature>
<organism evidence="9 10">
    <name type="scientific">Porphyromonas macacae</name>
    <dbReference type="NCBI Taxonomy" id="28115"/>
    <lineage>
        <taxon>Bacteria</taxon>
        <taxon>Pseudomonadati</taxon>
        <taxon>Bacteroidota</taxon>
        <taxon>Bacteroidia</taxon>
        <taxon>Bacteroidales</taxon>
        <taxon>Porphyromonadaceae</taxon>
        <taxon>Porphyromonas</taxon>
    </lineage>
</organism>
<dbReference type="EMBL" id="JRFA01000014">
    <property type="protein sequence ID" value="KGN74360.1"/>
    <property type="molecule type" value="Genomic_DNA"/>
</dbReference>
<dbReference type="InterPro" id="IPR036942">
    <property type="entry name" value="Beta-barrel_TonB_sf"/>
</dbReference>
<evidence type="ECO:0000256" key="2">
    <source>
        <dbReference type="ARBA" id="ARBA00022448"/>
    </source>
</evidence>
<dbReference type="SUPFAM" id="SSF56935">
    <property type="entry name" value="Porins"/>
    <property type="match status" value="1"/>
</dbReference>
<dbReference type="Pfam" id="PF07715">
    <property type="entry name" value="Plug"/>
    <property type="match status" value="1"/>
</dbReference>
<keyword evidence="2 7" id="KW-0813">Transport</keyword>
<evidence type="ECO:0000256" key="5">
    <source>
        <dbReference type="ARBA" id="ARBA00023136"/>
    </source>
</evidence>
<comment type="similarity">
    <text evidence="7">Belongs to the TonB-dependent receptor family.</text>
</comment>
<dbReference type="SUPFAM" id="SSF49464">
    <property type="entry name" value="Carboxypeptidase regulatory domain-like"/>
    <property type="match status" value="1"/>
</dbReference>
<evidence type="ECO:0000259" key="8">
    <source>
        <dbReference type="Pfam" id="PF07715"/>
    </source>
</evidence>
<evidence type="ECO:0000256" key="6">
    <source>
        <dbReference type="ARBA" id="ARBA00023237"/>
    </source>
</evidence>
<dbReference type="InterPro" id="IPR023997">
    <property type="entry name" value="TonB-dep_OMP_SusC/RagA_CS"/>
</dbReference>
<dbReference type="eggNOG" id="COG1629">
    <property type="taxonomic scope" value="Bacteria"/>
</dbReference>
<dbReference type="Gene3D" id="2.40.170.20">
    <property type="entry name" value="TonB-dependent receptor, beta-barrel domain"/>
    <property type="match status" value="1"/>
</dbReference>
<dbReference type="AlphaFoldDB" id="A0A0A2EAA5"/>
<evidence type="ECO:0000256" key="3">
    <source>
        <dbReference type="ARBA" id="ARBA00022452"/>
    </source>
</evidence>
<protein>
    <submittedName>
        <fullName evidence="9">Membrane protein</fullName>
    </submittedName>
</protein>
<dbReference type="InterPro" id="IPR012910">
    <property type="entry name" value="Plug_dom"/>
</dbReference>
<name>A0A0A2EAA5_9PORP</name>
<evidence type="ECO:0000256" key="7">
    <source>
        <dbReference type="PROSITE-ProRule" id="PRU01360"/>
    </source>
</evidence>
<dbReference type="OrthoDB" id="9768177at2"/>
<sequence>MTKFTHVSTGHRGAIVRSFMTLIVAFCSIGLLMAQSDRKVSIDVNDVPIRTALEQLQKEAKTHFVYDEEIIDAQKRVTLSYVQTPLSVVLDDFCRQTSLKYEIKRDLILLFTGKTGTPKSSFTMTGTVRDETGETIIGATVSIAGTQKGVWTNENGQYSLEVSPGDMISFTYVGMADQVIKADRNKKTVDVQMQSSATLLKEVVVTGYQTLSKERATGSYAVISDKHTKGKLETNVLSRIEGLVAGINKSAGKDNDIVIRGITTIHGEQNPLYIVDGMPYQGNLDAINPTDVQNITVLKDASASSIYGARAANGVIVITTKRGQEGKTRVSYNSSAKFIPKPDLSYLNLMNNSELVDMQIEGFNFYHAKFDDLNERYSLNPVIALLYKHEKKELSDDELKKALAVYRGLDNRSQIEKEFARTGFVHQHNLSVSGGTQANRYIATLNYLGDYGNEKFRERSRIGFSLKDDIKFFEWLSADFGVAGSFYRNSGDNGVKSYMDLISGYPGYYMLRDEAGNPIPLRQLKSEYEIERLKSIGLKDQTFSPIRNRSEEFFRDTENYLRIQAGLKVNLAEGLNLDLKYQTENTHIKNRQIYTVNSFKVRNMINDAAQYNPQTKNLTLNVPDGGQLDETRSDFYSYTLRSQLNFNRTYGKHEVAALAGAERRLVRSTGTRNYYMGYDDNSLGIKPINPLILDPLRGTESLSGAFTWVYDTYNYLKHLEDRFVSFYANASYTFDNRYALTGSIRIDQSNLFGTDPKYQYRPLWSLGGSWRIANEEFMKEVSWINRLNMRLTSGVGGNVPKTVGPYLNIINTGYNPLVGEFGSRISYPPNAELRWEKTVSTNIGIDFDLFNSRLGGSIDYYHKNTSDLLGERNADPTLGWPTLMVNYGSMVNKGIELSLQGMPFKTRNFSWNISGMFSYNKNELTNLKGTKESVFDYTARNVQTVGRPINSLFSYRYAGLDPKDGSVLVYNRKGEKVKNVGSVEDLVYSGTRDPKYTASLKNSFGIGDFDFSFMFVYYGGHVIRDVVSDYLTGAPGTNIDRKALNHWRKPGDEKIPGVAPALNTNIYYTEMQTWYSADVHVKKADYIKLRDISLTYNLPKKLLNKLSIGNASLTCQISNIWWWAANGDIDPEAYTTIGYGRGWRTLPNPATYTLGLSLNF</sequence>
<keyword evidence="6 7" id="KW-0998">Cell outer membrane</keyword>
<keyword evidence="5 7" id="KW-0472">Membrane</keyword>
<keyword evidence="4 7" id="KW-0812">Transmembrane</keyword>
<evidence type="ECO:0000313" key="10">
    <source>
        <dbReference type="Proteomes" id="UP000030103"/>
    </source>
</evidence>
<dbReference type="InterPro" id="IPR039426">
    <property type="entry name" value="TonB-dep_rcpt-like"/>
</dbReference>
<dbReference type="Proteomes" id="UP000030103">
    <property type="component" value="Unassembled WGS sequence"/>
</dbReference>
<dbReference type="RefSeq" id="WP_036873704.1">
    <property type="nucleotide sequence ID" value="NZ_JRFA01000014.1"/>
</dbReference>
<dbReference type="InterPro" id="IPR008969">
    <property type="entry name" value="CarboxyPept-like_regulatory"/>
</dbReference>
<reference evidence="9 10" key="1">
    <citation type="submission" date="2014-09" db="EMBL/GenBank/DDBJ databases">
        <title>Draft Genome Sequence of Porphyromonas macacae COT-192_OH2859.</title>
        <authorList>
            <person name="Wallis C."/>
            <person name="Deusch O."/>
            <person name="O'Flynn C."/>
            <person name="Davis I."/>
            <person name="Horsfall A."/>
            <person name="Kirkwood N."/>
            <person name="Harris S."/>
            <person name="Eisen J.A."/>
            <person name="Coil D.A."/>
            <person name="Darling A.E."/>
            <person name="Jospin G."/>
            <person name="Alexiev A."/>
        </authorList>
    </citation>
    <scope>NUCLEOTIDE SEQUENCE [LARGE SCALE GENOMIC DNA]</scope>
    <source>
        <strain evidence="10">COT-192 OH2859</strain>
    </source>
</reference>
<dbReference type="Gene3D" id="2.170.130.10">
    <property type="entry name" value="TonB-dependent receptor, plug domain"/>
    <property type="match status" value="1"/>
</dbReference>
<dbReference type="InterPro" id="IPR037066">
    <property type="entry name" value="Plug_dom_sf"/>
</dbReference>
<dbReference type="PROSITE" id="PS52016">
    <property type="entry name" value="TONB_DEPENDENT_REC_3"/>
    <property type="match status" value="1"/>
</dbReference>
<dbReference type="NCBIfam" id="TIGR04056">
    <property type="entry name" value="OMP_RagA_SusC"/>
    <property type="match status" value="1"/>
</dbReference>
<dbReference type="NCBIfam" id="TIGR04057">
    <property type="entry name" value="SusC_RagA_signa"/>
    <property type="match status" value="1"/>
</dbReference>
<evidence type="ECO:0000256" key="4">
    <source>
        <dbReference type="ARBA" id="ARBA00022692"/>
    </source>
</evidence>
<dbReference type="Gene3D" id="2.60.40.1120">
    <property type="entry name" value="Carboxypeptidase-like, regulatory domain"/>
    <property type="match status" value="1"/>
</dbReference>
<dbReference type="STRING" id="28115.HQ47_04715"/>
<dbReference type="InterPro" id="IPR023996">
    <property type="entry name" value="TonB-dep_OMP_SusC/RagA"/>
</dbReference>
<dbReference type="Pfam" id="PF13715">
    <property type="entry name" value="CarbopepD_reg_2"/>
    <property type="match status" value="1"/>
</dbReference>
<comment type="subcellular location">
    <subcellularLocation>
        <location evidence="1 7">Cell outer membrane</location>
        <topology evidence="1 7">Multi-pass membrane protein</topology>
    </subcellularLocation>
</comment>
<keyword evidence="10" id="KW-1185">Reference proteome</keyword>
<evidence type="ECO:0000313" key="9">
    <source>
        <dbReference type="EMBL" id="KGN74360.1"/>
    </source>
</evidence>